<keyword evidence="2" id="KW-1185">Reference proteome</keyword>
<name>A0A8K1LRQ5_9PASS</name>
<dbReference type="EMBL" id="SWJQ01000072">
    <property type="protein sequence ID" value="TRZ23506.1"/>
    <property type="molecule type" value="Genomic_DNA"/>
</dbReference>
<sequence>MFVDPEWTLTTLSALLKFLMDINGGLGALWGPVKPGFALVHPAHKQKPYKISDEFSLAQQILQIQPSGWLGSWREIPKQPHQHSPVLGGEAVAAPGSLEVSKASLDRAWSNLG</sequence>
<reference evidence="1" key="1">
    <citation type="submission" date="2019-04" db="EMBL/GenBank/DDBJ databases">
        <title>Genome assembly of Zosterops borbonicus 15179.</title>
        <authorList>
            <person name="Leroy T."/>
            <person name="Anselmetti Y."/>
            <person name="Tilak M.-K."/>
            <person name="Nabholz B."/>
        </authorList>
    </citation>
    <scope>NUCLEOTIDE SEQUENCE</scope>
    <source>
        <strain evidence="1">HGM_15179</strain>
        <tissue evidence="1">Muscle</tissue>
    </source>
</reference>
<dbReference type="Proteomes" id="UP000796761">
    <property type="component" value="Unassembled WGS sequence"/>
</dbReference>
<gene>
    <name evidence="1" type="ORF">HGM15179_003661</name>
</gene>
<evidence type="ECO:0000313" key="2">
    <source>
        <dbReference type="Proteomes" id="UP000796761"/>
    </source>
</evidence>
<accession>A0A8K1LRQ5</accession>
<protein>
    <submittedName>
        <fullName evidence="1">Uncharacterized protein</fullName>
    </submittedName>
</protein>
<dbReference type="AlphaFoldDB" id="A0A8K1LRQ5"/>
<comment type="caution">
    <text evidence="1">The sequence shown here is derived from an EMBL/GenBank/DDBJ whole genome shotgun (WGS) entry which is preliminary data.</text>
</comment>
<proteinExistence type="predicted"/>
<organism evidence="1 2">
    <name type="scientific">Zosterops borbonicus</name>
    <dbReference type="NCBI Taxonomy" id="364589"/>
    <lineage>
        <taxon>Eukaryota</taxon>
        <taxon>Metazoa</taxon>
        <taxon>Chordata</taxon>
        <taxon>Craniata</taxon>
        <taxon>Vertebrata</taxon>
        <taxon>Euteleostomi</taxon>
        <taxon>Archelosauria</taxon>
        <taxon>Archosauria</taxon>
        <taxon>Dinosauria</taxon>
        <taxon>Saurischia</taxon>
        <taxon>Theropoda</taxon>
        <taxon>Coelurosauria</taxon>
        <taxon>Aves</taxon>
        <taxon>Neognathae</taxon>
        <taxon>Neoaves</taxon>
        <taxon>Telluraves</taxon>
        <taxon>Australaves</taxon>
        <taxon>Passeriformes</taxon>
        <taxon>Sylvioidea</taxon>
        <taxon>Zosteropidae</taxon>
        <taxon>Zosterops</taxon>
    </lineage>
</organism>
<evidence type="ECO:0000313" key="1">
    <source>
        <dbReference type="EMBL" id="TRZ23506.1"/>
    </source>
</evidence>